<evidence type="ECO:0000313" key="2">
    <source>
        <dbReference type="Proteomes" id="UP000234752"/>
    </source>
</evidence>
<protein>
    <submittedName>
        <fullName evidence="1">Uncharacterized protein</fullName>
    </submittedName>
</protein>
<keyword evidence="2" id="KW-1185">Reference proteome</keyword>
<evidence type="ECO:0000313" key="1">
    <source>
        <dbReference type="EMBL" id="AUN30410.1"/>
    </source>
</evidence>
<name>A0A2K9NB97_9PROT</name>
<proteinExistence type="predicted"/>
<dbReference type="OrthoDB" id="5801049at2"/>
<dbReference type="AlphaFoldDB" id="A0A2K9NB97"/>
<reference evidence="1 2" key="1">
    <citation type="submission" date="2017-12" db="EMBL/GenBank/DDBJ databases">
        <title>Genomes of bacteria within cyanobacterial aggregates.</title>
        <authorList>
            <person name="Cai H."/>
        </authorList>
    </citation>
    <scope>NUCLEOTIDE SEQUENCE [LARGE SCALE GENOMIC DNA]</scope>
    <source>
        <strain evidence="1 2">TH16</strain>
    </source>
</reference>
<gene>
    <name evidence="1" type="ORF">C0V82_09310</name>
</gene>
<dbReference type="KEGG" id="ncb:C0V82_09310"/>
<accession>A0A2K9NB97</accession>
<dbReference type="EMBL" id="CP025611">
    <property type="protein sequence ID" value="AUN30410.1"/>
    <property type="molecule type" value="Genomic_DNA"/>
</dbReference>
<sequence length="195" mass="21998">MRQPDEQADLELVANYLATRNLIVSRFEHAETQKGKTPDFRVVCGEYLVAYCEVKSPQDPWLDELLDGAQPGAIVGGMRDDPIFNRLSRHMANAAKQFDAVNPKRTAINILAFVNHDDASNFGDIREIVTGYFHATDGTRIASMLELANGRLLEPRRKIDAILWFEASEKLFVGAMINDAEPTREQLIRNLLKLQ</sequence>
<dbReference type="Proteomes" id="UP000234752">
    <property type="component" value="Chromosome eg_1"/>
</dbReference>
<dbReference type="RefSeq" id="WP_102112099.1">
    <property type="nucleotide sequence ID" value="NZ_BMGN01000002.1"/>
</dbReference>
<organism evidence="1 2">
    <name type="scientific">Niveispirillum cyanobacteriorum</name>
    <dbReference type="NCBI Taxonomy" id="1612173"/>
    <lineage>
        <taxon>Bacteria</taxon>
        <taxon>Pseudomonadati</taxon>
        <taxon>Pseudomonadota</taxon>
        <taxon>Alphaproteobacteria</taxon>
        <taxon>Rhodospirillales</taxon>
        <taxon>Azospirillaceae</taxon>
        <taxon>Niveispirillum</taxon>
    </lineage>
</organism>